<dbReference type="RefSeq" id="XP_042929343.1">
    <property type="nucleotide sequence ID" value="XM_043073409.1"/>
</dbReference>
<dbReference type="KEGG" id="bmy:BM_BM10914"/>
<evidence type="ECO:0000313" key="4">
    <source>
        <dbReference type="EMBL" id="VIO86223.1"/>
    </source>
</evidence>
<evidence type="ECO:0000313" key="3">
    <source>
        <dbReference type="EMBL" id="CDQ00405.1"/>
    </source>
</evidence>
<dbReference type="WBParaSite" id="Bm10914.1">
    <property type="protein sequence ID" value="Bm10914.1"/>
    <property type="gene ID" value="WBGene00231175"/>
</dbReference>
<evidence type="ECO:0000256" key="1">
    <source>
        <dbReference type="SAM" id="MobiDB-lite"/>
    </source>
</evidence>
<dbReference type="WormBase" id="Bm10914">
    <property type="protein sequence ID" value="BM19757"/>
    <property type="gene ID" value="WBGene00231175"/>
</dbReference>
<feature type="compositionally biased region" description="Polar residues" evidence="1">
    <location>
        <begin position="81"/>
        <end position="90"/>
    </location>
</feature>
<dbReference type="EMBL" id="LN857014">
    <property type="protein sequence ID" value="CDQ00405.1"/>
    <property type="molecule type" value="Genomic_DNA"/>
</dbReference>
<reference evidence="4" key="3">
    <citation type="submission" date="2019-04" db="EMBL/GenBank/DDBJ databases">
        <authorList>
            <person name="Howe K."/>
            <person name="Paulini M."/>
            <person name="Williams G."/>
        </authorList>
    </citation>
    <scope>NUCLEOTIDE SEQUENCE [LARGE SCALE GENOMIC DNA]</scope>
    <source>
        <strain evidence="4">FR3</strain>
    </source>
</reference>
<evidence type="ECO:0000313" key="5">
    <source>
        <dbReference type="Proteomes" id="UP000006672"/>
    </source>
</evidence>
<reference evidence="3 5" key="1">
    <citation type="journal article" date="2007" name="Science">
        <title>Draft genome of the filarial nematode parasite Brugia malayi.</title>
        <authorList>
            <person name="Ghedin E."/>
            <person name="Wang S."/>
            <person name="Spiro D."/>
            <person name="Caler E."/>
            <person name="Zhao Q."/>
            <person name="Crabtree J."/>
            <person name="Allen J.E."/>
            <person name="Delcher A.L."/>
            <person name="Guiliano D.B."/>
            <person name="Miranda-Saavedra D."/>
            <person name="Angiuoli S.V."/>
            <person name="Creasy T."/>
            <person name="Amedeo P."/>
            <person name="Haas B."/>
            <person name="El-Sayed N.M."/>
            <person name="Wortman J.R."/>
            <person name="Feldblyum T."/>
            <person name="Tallon L."/>
            <person name="Schatz M."/>
            <person name="Shumway M."/>
            <person name="Koo H."/>
            <person name="Salzberg S.L."/>
            <person name="Schobel S."/>
            <person name="Pertea M."/>
            <person name="Pop M."/>
            <person name="White O."/>
            <person name="Barton G.J."/>
            <person name="Carlow C.K."/>
            <person name="Crawford M.J."/>
            <person name="Daub J."/>
            <person name="Dimmic M.W."/>
            <person name="Estes C.F."/>
            <person name="Foster J.M."/>
            <person name="Ganatra M."/>
            <person name="Gregory W.F."/>
            <person name="Johnson N.M."/>
            <person name="Jin J."/>
            <person name="Komuniecki R."/>
            <person name="Korf I."/>
            <person name="Kumar S."/>
            <person name="Laney S."/>
            <person name="Li B.W."/>
            <person name="Li W."/>
            <person name="Lindblom T.H."/>
            <person name="Lustigman S."/>
            <person name="Ma D."/>
            <person name="Maina C.V."/>
            <person name="Martin D.M."/>
            <person name="McCarter J.P."/>
            <person name="McReynolds L."/>
            <person name="Mitreva M."/>
            <person name="Nutman T.B."/>
            <person name="Parkinson J."/>
            <person name="Peregrin-Alvarez J.M."/>
            <person name="Poole C."/>
            <person name="Ren Q."/>
            <person name="Saunders L."/>
            <person name="Sluder A.E."/>
            <person name="Smith K."/>
            <person name="Stanke M."/>
            <person name="Unnasch T.R."/>
            <person name="Ware J."/>
            <person name="Wei A.D."/>
            <person name="Weil G."/>
            <person name="Williams D.J."/>
            <person name="Zhang Y."/>
            <person name="Williams S.A."/>
            <person name="Fraser-Liggett C."/>
            <person name="Slatko B."/>
            <person name="Blaxter M.L."/>
            <person name="Scott A.L."/>
        </authorList>
    </citation>
    <scope>NUCLEOTIDE SEQUENCE</scope>
    <source>
        <strain evidence="3 5">FR3</strain>
    </source>
</reference>
<evidence type="ECO:0000256" key="2">
    <source>
        <dbReference type="SAM" id="SignalP"/>
    </source>
</evidence>
<dbReference type="OMA" id="EHITNSL"/>
<proteinExistence type="predicted"/>
<accession>A0A0K0IPZ4</accession>
<sequence length="90" mass="9959">MSQCQCLLVICSSSALASSAREVAHPREIPHHHEYVGLLIPEHITNSLVTSTVLEEMPLQARTTHQPVILTHAPDRRITKQNETGTSVKI</sequence>
<accession>A0A4E9EPY1</accession>
<keyword evidence="2" id="KW-0732">Signal</keyword>
<dbReference type="GeneID" id="66057515"/>
<reference evidence="6" key="4">
    <citation type="submission" date="2019-12" db="UniProtKB">
        <authorList>
            <consortium name="WormBaseParasite"/>
        </authorList>
    </citation>
    <scope>IDENTIFICATION</scope>
</reference>
<dbReference type="CTD" id="66057515"/>
<feature type="signal peptide" evidence="2">
    <location>
        <begin position="1"/>
        <end position="19"/>
    </location>
</feature>
<gene>
    <name evidence="3 6 7" type="ORF">Bm10914</name>
    <name evidence="4" type="ORF">BM_BM10914</name>
    <name evidence="3" type="ORF">BM_Bm10914</name>
</gene>
<reference evidence="3" key="2">
    <citation type="submission" date="2012-12" db="EMBL/GenBank/DDBJ databases">
        <authorList>
            <person name="Gao Y.W."/>
            <person name="Fan S.T."/>
            <person name="Sun H.T."/>
            <person name="Wang Z."/>
            <person name="Gao X.L."/>
            <person name="Li Y.G."/>
            <person name="Wang T.C."/>
            <person name="Zhang K."/>
            <person name="Xu W.W."/>
            <person name="Yu Z.J."/>
            <person name="Xia X.Z."/>
        </authorList>
    </citation>
    <scope>NUCLEOTIDE SEQUENCE</scope>
    <source>
        <strain evidence="3">FR3</strain>
    </source>
</reference>
<protein>
    <submittedName>
        <fullName evidence="3">Bm10914</fullName>
    </submittedName>
    <submittedName>
        <fullName evidence="6">Secreted protein</fullName>
    </submittedName>
</protein>
<name>A0A0K0IPZ4_BRUMA</name>
<feature type="region of interest" description="Disordered" evidence="1">
    <location>
        <begin position="65"/>
        <end position="90"/>
    </location>
</feature>
<organism evidence="3">
    <name type="scientific">Brugia malayi</name>
    <name type="common">Filarial nematode worm</name>
    <dbReference type="NCBI Taxonomy" id="6279"/>
    <lineage>
        <taxon>Eukaryota</taxon>
        <taxon>Metazoa</taxon>
        <taxon>Ecdysozoa</taxon>
        <taxon>Nematoda</taxon>
        <taxon>Chromadorea</taxon>
        <taxon>Rhabditida</taxon>
        <taxon>Spirurina</taxon>
        <taxon>Spiruromorpha</taxon>
        <taxon>Filarioidea</taxon>
        <taxon>Onchocercidae</taxon>
        <taxon>Brugia</taxon>
    </lineage>
</organism>
<evidence type="ECO:0000313" key="7">
    <source>
        <dbReference type="WormBase" id="Bm10914"/>
    </source>
</evidence>
<feature type="chain" id="PRO_5023916319" evidence="2">
    <location>
        <begin position="20"/>
        <end position="90"/>
    </location>
</feature>
<dbReference type="EMBL" id="CAAKNF010000196">
    <property type="protein sequence ID" value="VIO86223.1"/>
    <property type="molecule type" value="Genomic_DNA"/>
</dbReference>
<dbReference type="Proteomes" id="UP000006672">
    <property type="component" value="Unassembled WGS sequence"/>
</dbReference>
<dbReference type="AlphaFoldDB" id="A0A0K0IPZ4"/>
<keyword evidence="5" id="KW-1185">Reference proteome</keyword>
<evidence type="ECO:0000313" key="6">
    <source>
        <dbReference type="WBParaSite" id="Bm10914.1"/>
    </source>
</evidence>
<dbReference type="OrthoDB" id="10335060at2759"/>